<dbReference type="EnsemblPlants" id="ONIVA04G24670.1">
    <property type="protein sequence ID" value="ONIVA04G24670.1"/>
    <property type="gene ID" value="ONIVA04G24670"/>
</dbReference>
<dbReference type="AlphaFoldDB" id="A0A0E0H647"/>
<sequence>MHLKTHLIRSNPGWEDSTYCHVYLEFSVLGQSEMLLLQYMMKYEVECQLYIYWVLTTWLELGYLDCEGTVICNYSSLEVLADTNASPFSGAFSCHLLACGLLVHAFSDFTKDICNFTVVALYGTYDTLHPETIEQCRASTGEKHGSESSLLVVNQAFSAVVHAVGRATNGYVQTLRQYKTGGHPDN</sequence>
<accession>A0A0E0H647</accession>
<dbReference type="OMA" id="CEGTVIC"/>
<protein>
    <submittedName>
        <fullName evidence="1">Uncharacterized protein</fullName>
    </submittedName>
</protein>
<evidence type="ECO:0000313" key="2">
    <source>
        <dbReference type="Proteomes" id="UP000006591"/>
    </source>
</evidence>
<reference evidence="1" key="1">
    <citation type="submission" date="2015-04" db="UniProtKB">
        <authorList>
            <consortium name="EnsemblPlants"/>
        </authorList>
    </citation>
    <scope>IDENTIFICATION</scope>
    <source>
        <strain evidence="1">SL10</strain>
    </source>
</reference>
<proteinExistence type="predicted"/>
<dbReference type="HOGENOM" id="CLU_1456670_0_0_1"/>
<dbReference type="Proteomes" id="UP000006591">
    <property type="component" value="Chromosome 4"/>
</dbReference>
<organism evidence="1">
    <name type="scientific">Oryza nivara</name>
    <name type="common">Indian wild rice</name>
    <name type="synonym">Oryza sativa f. spontanea</name>
    <dbReference type="NCBI Taxonomy" id="4536"/>
    <lineage>
        <taxon>Eukaryota</taxon>
        <taxon>Viridiplantae</taxon>
        <taxon>Streptophyta</taxon>
        <taxon>Embryophyta</taxon>
        <taxon>Tracheophyta</taxon>
        <taxon>Spermatophyta</taxon>
        <taxon>Magnoliopsida</taxon>
        <taxon>Liliopsida</taxon>
        <taxon>Poales</taxon>
        <taxon>Poaceae</taxon>
        <taxon>BOP clade</taxon>
        <taxon>Oryzoideae</taxon>
        <taxon>Oryzeae</taxon>
        <taxon>Oryzinae</taxon>
        <taxon>Oryza</taxon>
    </lineage>
</organism>
<reference evidence="1" key="2">
    <citation type="submission" date="2018-04" db="EMBL/GenBank/DDBJ databases">
        <title>OnivRS2 (Oryza nivara Reference Sequence Version 2).</title>
        <authorList>
            <person name="Zhang J."/>
            <person name="Kudrna D."/>
            <person name="Lee S."/>
            <person name="Talag J."/>
            <person name="Rajasekar S."/>
            <person name="Welchert J."/>
            <person name="Hsing Y.-I."/>
            <person name="Wing R.A."/>
        </authorList>
    </citation>
    <scope>NUCLEOTIDE SEQUENCE [LARGE SCALE GENOMIC DNA]</scope>
    <source>
        <strain evidence="1">SL10</strain>
    </source>
</reference>
<evidence type="ECO:0000313" key="1">
    <source>
        <dbReference type="EnsemblPlants" id="ONIVA04G24670.1"/>
    </source>
</evidence>
<name>A0A0E0H647_ORYNI</name>
<dbReference type="Gramene" id="ONIVA04G24670.1">
    <property type="protein sequence ID" value="ONIVA04G24670.1"/>
    <property type="gene ID" value="ONIVA04G24670"/>
</dbReference>
<keyword evidence="2" id="KW-1185">Reference proteome</keyword>